<proteinExistence type="predicted"/>
<name>A0A0A8Z6A4_ARUDO</name>
<evidence type="ECO:0000313" key="1">
    <source>
        <dbReference type="EMBL" id="JAD32285.1"/>
    </source>
</evidence>
<sequence>MLCSQVDISTNILF</sequence>
<reference evidence="1" key="2">
    <citation type="journal article" date="2015" name="Data Brief">
        <title>Shoot transcriptome of the giant reed, Arundo donax.</title>
        <authorList>
            <person name="Barrero R.A."/>
            <person name="Guerrero F.D."/>
            <person name="Moolhuijzen P."/>
            <person name="Goolsby J.A."/>
            <person name="Tidwell J."/>
            <person name="Bellgard S.E."/>
            <person name="Bellgard M.I."/>
        </authorList>
    </citation>
    <scope>NUCLEOTIDE SEQUENCE</scope>
    <source>
        <tissue evidence="1">Shoot tissue taken approximately 20 cm above the soil surface</tissue>
    </source>
</reference>
<reference evidence="1" key="1">
    <citation type="submission" date="2014-09" db="EMBL/GenBank/DDBJ databases">
        <authorList>
            <person name="Magalhaes I.L.F."/>
            <person name="Oliveira U."/>
            <person name="Santos F.R."/>
            <person name="Vidigal T.H.D.A."/>
            <person name="Brescovit A.D."/>
            <person name="Santos A.J."/>
        </authorList>
    </citation>
    <scope>NUCLEOTIDE SEQUENCE</scope>
    <source>
        <tissue evidence="1">Shoot tissue taken approximately 20 cm above the soil surface</tissue>
    </source>
</reference>
<protein>
    <submittedName>
        <fullName evidence="1">Uncharacterized protein</fullName>
    </submittedName>
</protein>
<accession>A0A0A8Z6A4</accession>
<dbReference type="EMBL" id="GBRH01265610">
    <property type="protein sequence ID" value="JAD32285.1"/>
    <property type="molecule type" value="Transcribed_RNA"/>
</dbReference>
<organism evidence="1">
    <name type="scientific">Arundo donax</name>
    <name type="common">Giant reed</name>
    <name type="synonym">Donax arundinaceus</name>
    <dbReference type="NCBI Taxonomy" id="35708"/>
    <lineage>
        <taxon>Eukaryota</taxon>
        <taxon>Viridiplantae</taxon>
        <taxon>Streptophyta</taxon>
        <taxon>Embryophyta</taxon>
        <taxon>Tracheophyta</taxon>
        <taxon>Spermatophyta</taxon>
        <taxon>Magnoliopsida</taxon>
        <taxon>Liliopsida</taxon>
        <taxon>Poales</taxon>
        <taxon>Poaceae</taxon>
        <taxon>PACMAD clade</taxon>
        <taxon>Arundinoideae</taxon>
        <taxon>Arundineae</taxon>
        <taxon>Arundo</taxon>
    </lineage>
</organism>